<evidence type="ECO:0000256" key="2">
    <source>
        <dbReference type="ARBA" id="ARBA00022723"/>
    </source>
</evidence>
<sequence length="764" mass="88702">MEQHIHISVRSLVEYVYRSGSIDTGLKTATSMHEGTRLHQEIQNDYKEDDQKEVYLKTNIDFNGITYTVDGRCDGVLTEGEATIIDEIKSTSLNISDIDHNHSPVHWAQVKFYAFMYLLEHDQQDITIQLTYIQNQSKEKKRFKEAVSLSELHPYVEWIIHEYSPYAKLMLEHKKKRNESTQALPFPFPEFRKGQRKLAGAVYKTIQDKTNLFANAPTGTGKTISTLFPSVKAIGEGHLEQIYYLTAKTTTRQTAEETFSLMAREGLSMHTVSITAKDKICFKEETICQKDYCEFANGYYDRINGAILDLFKHETNISREVIESYARKHQVCPFEFSLDASYQADAIICDYNYIFDPRVSLKRMWNESKAKTALLIDEAHNLVDRSRSMFSAELFKSEFLDLKRTYKNHNEDLFESAKAINDRMLQMKKEMMENETEKKSEHKPSSLIELVEQFNESAEKELVQSQQSVDQDKLLEAYFNTLSFIRIAKLYDSSFITYLQRYKSEVRINLFCVDPSGLLQKMGKGYRAKTYFSATLMPMPYYQNMLGWKDEDYRLSIPSPFPVENSEVYVKPTSTRYRDREKSIKPIIQTIGEFTNNAGNFLVFFPSYQYMNEVYEAFSMEYEHIETILQENQMNDTEREAFLARFQEGRTQPLVGFAVLGGVFSEGVDLKGDRLNGVLIIGTGMPKLNYERDIIKDYFQENSGQGFDYAYVYPGMNKVLQAGGRLIRTDTDNGFIVLIDDRFLQPKYRTLLPPEWRDFTLLSK</sequence>
<dbReference type="GO" id="GO:0003677">
    <property type="term" value="F:DNA binding"/>
    <property type="evidence" value="ECO:0007669"/>
    <property type="project" value="UniProtKB-KW"/>
</dbReference>
<dbReference type="InterPro" id="IPR042493">
    <property type="entry name" value="XPD_DNA_FeS"/>
</dbReference>
<dbReference type="PANTHER" id="PTHR11472:SF34">
    <property type="entry name" value="REGULATOR OF TELOMERE ELONGATION HELICASE 1"/>
    <property type="match status" value="1"/>
</dbReference>
<dbReference type="SMART" id="SM00491">
    <property type="entry name" value="HELICc2"/>
    <property type="match status" value="1"/>
</dbReference>
<dbReference type="PANTHER" id="PTHR11472">
    <property type="entry name" value="DNA REPAIR DEAD HELICASE RAD3/XP-D SUBFAMILY MEMBER"/>
    <property type="match status" value="1"/>
</dbReference>
<keyword evidence="3" id="KW-0547">Nucleotide-binding</keyword>
<dbReference type="Pfam" id="PF06733">
    <property type="entry name" value="DEAD_2"/>
    <property type="match status" value="1"/>
</dbReference>
<evidence type="ECO:0000256" key="10">
    <source>
        <dbReference type="ARBA" id="ARBA00023125"/>
    </source>
</evidence>
<keyword evidence="16" id="KW-1185">Reference proteome</keyword>
<gene>
    <name evidence="15" type="ORF">N783_18120</name>
</gene>
<dbReference type="SMART" id="SM00488">
    <property type="entry name" value="DEXDc2"/>
    <property type="match status" value="1"/>
</dbReference>
<dbReference type="EMBL" id="AVPF01000062">
    <property type="protein sequence ID" value="KGX84237.1"/>
    <property type="molecule type" value="Genomic_DNA"/>
</dbReference>
<protein>
    <submittedName>
        <fullName evidence="15">DNA helicase</fullName>
    </submittedName>
</protein>
<evidence type="ECO:0000256" key="6">
    <source>
        <dbReference type="ARBA" id="ARBA00022806"/>
    </source>
</evidence>
<dbReference type="Proteomes" id="UP000030403">
    <property type="component" value="Unassembled WGS sequence"/>
</dbReference>
<keyword evidence="7" id="KW-0067">ATP-binding</keyword>
<dbReference type="GO" id="GO:0051539">
    <property type="term" value="F:4 iron, 4 sulfur cluster binding"/>
    <property type="evidence" value="ECO:0007669"/>
    <property type="project" value="UniProtKB-KW"/>
</dbReference>
<dbReference type="Gene3D" id="1.10.30.20">
    <property type="entry name" value="Bacterial XPD DNA helicase, FeS cluster domain"/>
    <property type="match status" value="1"/>
</dbReference>
<keyword evidence="4" id="KW-0227">DNA damage</keyword>
<accession>A0A0A5HKR6</accession>
<evidence type="ECO:0000256" key="11">
    <source>
        <dbReference type="ARBA" id="ARBA00023204"/>
    </source>
</evidence>
<dbReference type="AlphaFoldDB" id="A0A0A5HKR6"/>
<dbReference type="InterPro" id="IPR045028">
    <property type="entry name" value="DinG/Rad3-like"/>
</dbReference>
<keyword evidence="10" id="KW-0238">DNA-binding</keyword>
<dbReference type="InterPro" id="IPR006555">
    <property type="entry name" value="ATP-dep_Helicase_C"/>
</dbReference>
<dbReference type="GO" id="GO:0046872">
    <property type="term" value="F:metal ion binding"/>
    <property type="evidence" value="ECO:0007669"/>
    <property type="project" value="UniProtKB-KW"/>
</dbReference>
<evidence type="ECO:0000256" key="13">
    <source>
        <dbReference type="ARBA" id="ARBA00038058"/>
    </source>
</evidence>
<dbReference type="Gene3D" id="3.90.320.10">
    <property type="match status" value="1"/>
</dbReference>
<reference evidence="15 16" key="1">
    <citation type="submission" date="2013-08" db="EMBL/GenBank/DDBJ databases">
        <authorList>
            <person name="Huang J."/>
            <person name="Wang G."/>
        </authorList>
    </citation>
    <scope>NUCLEOTIDE SEQUENCE [LARGE SCALE GENOMIC DNA]</scope>
    <source>
        <strain evidence="15 16">BH030004</strain>
    </source>
</reference>
<evidence type="ECO:0000256" key="4">
    <source>
        <dbReference type="ARBA" id="ARBA00022763"/>
    </source>
</evidence>
<evidence type="ECO:0000256" key="1">
    <source>
        <dbReference type="ARBA" id="ARBA00022485"/>
    </source>
</evidence>
<dbReference type="InterPro" id="IPR011604">
    <property type="entry name" value="PDDEXK-like_dom_sf"/>
</dbReference>
<keyword evidence="8" id="KW-0408">Iron</keyword>
<feature type="domain" description="Helicase ATP-binding" evidence="14">
    <location>
        <begin position="181"/>
        <end position="436"/>
    </location>
</feature>
<keyword evidence="2" id="KW-0479">Metal-binding</keyword>
<keyword evidence="9" id="KW-0411">Iron-sulfur</keyword>
<dbReference type="InterPro" id="IPR027417">
    <property type="entry name" value="P-loop_NTPase"/>
</dbReference>
<keyword evidence="1" id="KW-0004">4Fe-4S</keyword>
<keyword evidence="5" id="KW-0378">Hydrolase</keyword>
<evidence type="ECO:0000256" key="3">
    <source>
        <dbReference type="ARBA" id="ARBA00022741"/>
    </source>
</evidence>
<dbReference type="GO" id="GO:0003678">
    <property type="term" value="F:DNA helicase activity"/>
    <property type="evidence" value="ECO:0007669"/>
    <property type="project" value="InterPro"/>
</dbReference>
<organism evidence="15 16">
    <name type="scientific">Pontibacillus marinus BH030004 = DSM 16465</name>
    <dbReference type="NCBI Taxonomy" id="1385511"/>
    <lineage>
        <taxon>Bacteria</taxon>
        <taxon>Bacillati</taxon>
        <taxon>Bacillota</taxon>
        <taxon>Bacilli</taxon>
        <taxon>Bacillales</taxon>
        <taxon>Bacillaceae</taxon>
        <taxon>Pontibacillus</taxon>
    </lineage>
</organism>
<dbReference type="InterPro" id="IPR006554">
    <property type="entry name" value="Helicase-like_DEXD_c2"/>
</dbReference>
<dbReference type="InterPro" id="IPR014013">
    <property type="entry name" value="Helic_SF1/SF2_ATP-bd_DinG/Rad3"/>
</dbReference>
<dbReference type="OrthoDB" id="9765586at2"/>
<keyword evidence="6 15" id="KW-0347">Helicase</keyword>
<evidence type="ECO:0000256" key="5">
    <source>
        <dbReference type="ARBA" id="ARBA00022801"/>
    </source>
</evidence>
<keyword evidence="12" id="KW-0413">Isomerase</keyword>
<evidence type="ECO:0000256" key="12">
    <source>
        <dbReference type="ARBA" id="ARBA00023235"/>
    </source>
</evidence>
<dbReference type="eggNOG" id="COG1199">
    <property type="taxonomic scope" value="Bacteria"/>
</dbReference>
<proteinExistence type="inferred from homology"/>
<dbReference type="GO" id="GO:0005524">
    <property type="term" value="F:ATP binding"/>
    <property type="evidence" value="ECO:0007669"/>
    <property type="project" value="UniProtKB-KW"/>
</dbReference>
<evidence type="ECO:0000256" key="7">
    <source>
        <dbReference type="ARBA" id="ARBA00022840"/>
    </source>
</evidence>
<evidence type="ECO:0000313" key="16">
    <source>
        <dbReference type="Proteomes" id="UP000030403"/>
    </source>
</evidence>
<dbReference type="Gene3D" id="1.10.275.40">
    <property type="match status" value="1"/>
</dbReference>
<evidence type="ECO:0000256" key="9">
    <source>
        <dbReference type="ARBA" id="ARBA00023014"/>
    </source>
</evidence>
<comment type="caution">
    <text evidence="15">The sequence shown here is derived from an EMBL/GenBank/DDBJ whole genome shotgun (WGS) entry which is preliminary data.</text>
</comment>
<dbReference type="Pfam" id="PF13307">
    <property type="entry name" value="Helicase_C_2"/>
    <property type="match status" value="1"/>
</dbReference>
<dbReference type="STRING" id="1385511.GCA_000425225_01309"/>
<keyword evidence="11" id="KW-0234">DNA repair</keyword>
<comment type="similarity">
    <text evidence="13">Belongs to the helicase family. DinG subfamily.</text>
</comment>
<dbReference type="InterPro" id="IPR010614">
    <property type="entry name" value="RAD3-like_helicase_DEAD"/>
</dbReference>
<dbReference type="GO" id="GO:0016818">
    <property type="term" value="F:hydrolase activity, acting on acid anhydrides, in phosphorus-containing anhydrides"/>
    <property type="evidence" value="ECO:0007669"/>
    <property type="project" value="InterPro"/>
</dbReference>
<evidence type="ECO:0000313" key="15">
    <source>
        <dbReference type="EMBL" id="KGX84237.1"/>
    </source>
</evidence>
<dbReference type="RefSeq" id="WP_027445657.1">
    <property type="nucleotide sequence ID" value="NZ_AULJ01000013.1"/>
</dbReference>
<dbReference type="GO" id="GO:0006281">
    <property type="term" value="P:DNA repair"/>
    <property type="evidence" value="ECO:0007669"/>
    <property type="project" value="UniProtKB-KW"/>
</dbReference>
<dbReference type="SUPFAM" id="SSF52540">
    <property type="entry name" value="P-loop containing nucleoside triphosphate hydrolases"/>
    <property type="match status" value="2"/>
</dbReference>
<dbReference type="Gene3D" id="3.40.50.300">
    <property type="entry name" value="P-loop containing nucleotide triphosphate hydrolases"/>
    <property type="match status" value="2"/>
</dbReference>
<dbReference type="PROSITE" id="PS51193">
    <property type="entry name" value="HELICASE_ATP_BIND_2"/>
    <property type="match status" value="1"/>
</dbReference>
<evidence type="ECO:0000259" key="14">
    <source>
        <dbReference type="PROSITE" id="PS51193"/>
    </source>
</evidence>
<evidence type="ECO:0000256" key="8">
    <source>
        <dbReference type="ARBA" id="ARBA00023004"/>
    </source>
</evidence>
<name>A0A0A5HKR6_9BACI</name>